<dbReference type="EMBL" id="BBSI01000035">
    <property type="protein sequence ID" value="GAM81151.1"/>
    <property type="molecule type" value="Genomic_DNA"/>
</dbReference>
<organism evidence="8 9">
    <name type="scientific">Lactococcus lactis subsp. lactis</name>
    <name type="common">Streptococcus lactis</name>
    <dbReference type="NCBI Taxonomy" id="1360"/>
    <lineage>
        <taxon>Bacteria</taxon>
        <taxon>Bacillati</taxon>
        <taxon>Bacillota</taxon>
        <taxon>Bacilli</taxon>
        <taxon>Lactobacillales</taxon>
        <taxon>Streptococcaceae</taxon>
        <taxon>Lactococcus</taxon>
    </lineage>
</organism>
<dbReference type="InterPro" id="IPR036866">
    <property type="entry name" value="RibonucZ/Hydroxyglut_hydro"/>
</dbReference>
<feature type="transmembrane region" description="Helical" evidence="6">
    <location>
        <begin position="457"/>
        <end position="474"/>
    </location>
</feature>
<evidence type="ECO:0000259" key="7">
    <source>
        <dbReference type="SMART" id="SM00849"/>
    </source>
</evidence>
<feature type="transmembrane region" description="Helical" evidence="6">
    <location>
        <begin position="433"/>
        <end position="450"/>
    </location>
</feature>
<feature type="transmembrane region" description="Helical" evidence="6">
    <location>
        <begin position="12"/>
        <end position="41"/>
    </location>
</feature>
<feature type="transmembrane region" description="Helical" evidence="6">
    <location>
        <begin position="221"/>
        <end position="242"/>
    </location>
</feature>
<feature type="transmembrane region" description="Helical" evidence="6">
    <location>
        <begin position="47"/>
        <end position="64"/>
    </location>
</feature>
<keyword evidence="5 6" id="KW-0472">Membrane</keyword>
<dbReference type="Pfam" id="PF13567">
    <property type="entry name" value="DUF4131"/>
    <property type="match status" value="1"/>
</dbReference>
<dbReference type="Pfam" id="PF00753">
    <property type="entry name" value="Lactamase_B"/>
    <property type="match status" value="1"/>
</dbReference>
<dbReference type="CDD" id="cd07731">
    <property type="entry name" value="ComA-like_MBL-fold"/>
    <property type="match status" value="1"/>
</dbReference>
<evidence type="ECO:0000313" key="9">
    <source>
        <dbReference type="Proteomes" id="UP000031847"/>
    </source>
</evidence>
<feature type="transmembrane region" description="Helical" evidence="6">
    <location>
        <begin position="372"/>
        <end position="397"/>
    </location>
</feature>
<dbReference type="InterPro" id="IPR025405">
    <property type="entry name" value="DUF4131"/>
</dbReference>
<evidence type="ECO:0000256" key="2">
    <source>
        <dbReference type="ARBA" id="ARBA00022475"/>
    </source>
</evidence>
<dbReference type="NCBIfam" id="TIGR00360">
    <property type="entry name" value="ComEC_N-term"/>
    <property type="match status" value="1"/>
</dbReference>
<protein>
    <submittedName>
        <fullName evidence="8">Predicted membrane metal-binding protein</fullName>
    </submittedName>
</protein>
<dbReference type="PANTHER" id="PTHR30619">
    <property type="entry name" value="DNA INTERNALIZATION/COMPETENCE PROTEIN COMEC/REC2"/>
    <property type="match status" value="1"/>
</dbReference>
<gene>
    <name evidence="8" type="ORF">JCM5805K_2271</name>
</gene>
<reference evidence="8 9" key="1">
    <citation type="submission" date="2015-01" db="EMBL/GenBank/DDBJ databases">
        <title>Lactococcus lactis subsp.lactis JCM 5805 whole genome shotgun sequence.</title>
        <authorList>
            <person name="Fujii T."/>
            <person name="Tomita Y."/>
            <person name="Ikushima S."/>
            <person name="Fujiwara D."/>
        </authorList>
    </citation>
    <scope>NUCLEOTIDE SEQUENCE [LARGE SCALE GENOMIC DNA]</scope>
    <source>
        <strain evidence="8 9">JCM 5805</strain>
    </source>
</reference>
<dbReference type="NCBIfam" id="TIGR00361">
    <property type="entry name" value="ComEC_Rec2"/>
    <property type="match status" value="1"/>
</dbReference>
<comment type="caution">
    <text evidence="8">The sequence shown here is derived from an EMBL/GenBank/DDBJ whole genome shotgun (WGS) entry which is preliminary data.</text>
</comment>
<evidence type="ECO:0000256" key="1">
    <source>
        <dbReference type="ARBA" id="ARBA00004651"/>
    </source>
</evidence>
<feature type="transmembrane region" description="Helical" evidence="6">
    <location>
        <begin position="347"/>
        <end position="365"/>
    </location>
</feature>
<dbReference type="PANTHER" id="PTHR30619:SF1">
    <property type="entry name" value="RECOMBINATION PROTEIN 2"/>
    <property type="match status" value="1"/>
</dbReference>
<evidence type="ECO:0000256" key="4">
    <source>
        <dbReference type="ARBA" id="ARBA00022989"/>
    </source>
</evidence>
<dbReference type="GO" id="GO:0005886">
    <property type="term" value="C:plasma membrane"/>
    <property type="evidence" value="ECO:0007669"/>
    <property type="project" value="UniProtKB-SubCell"/>
</dbReference>
<name>A0A0B8QR54_LACLL</name>
<sequence length="736" mass="84598">MSCVLNKIPLIFLAYLSVILYFLIFNFNLLCLILFIFSSLLASYRKYYLVIPFLLVMGSFFLVVKMDTIKNSENQPTTLSKITMIPDTIQVNGDLLSFQGKERDQNYQVYETLKSKKEQKFYQNLSQNCQLSFTGNLQIPEKQRNFNGFDNQKYLASQDIYRQITIDKINKIVLNDTFDLRVLRRKAIVWSQTHFPKPMNDYMTGLLFGFLSKDFNQIGDIYSSLGIIHLFALLGMQVNFFIDWFRRIILRLGITREKLNIWQIPFSIFYAFMTGFSVSVLRALFQKNIRLNPLDNLAVTTFLLMIVSPKFLLTTGGQLTLFYAFVISMINHKFSELKGIRKLLTESSVISLSVLPLLILDFHIFQPFSILLTIGFGFLFDVILLPLLLGTFLLSLIGYNFNINHIFQILEWLIHEVDLPLHYPLVLGNPRPIELLILFFLIGLLIDNLFKKRRQIIFAGLIVCSFFICKNPIYPSITAVDIGQGDSIFLQDKFNKETILIDTGGRLALPQESWQKPQSQTNAEKTLIPYLESVGVSQIDQLILTHTDADHVGDFLNLADKIKIKEIWVSPGELTNNHFVEKLKKANIAIHISKVGDKIPIFDSALQVLSNGYTGKGDNNDSIVTYGNFYHTKFLFTGDLEQEGEKELLKNYPKLKVDVLKVGHHGSKTSSNSDFIKEINPKLALISVGEKNRYGHPNQETLETLKKNQIRILRTDQKGALKLMQINQQWRIRTVR</sequence>
<feature type="transmembrane region" description="Helical" evidence="6">
    <location>
        <begin position="297"/>
        <end position="327"/>
    </location>
</feature>
<dbReference type="SUPFAM" id="SSF56281">
    <property type="entry name" value="Metallo-hydrolase/oxidoreductase"/>
    <property type="match status" value="1"/>
</dbReference>
<dbReference type="GO" id="GO:0030420">
    <property type="term" value="P:establishment of competence for transformation"/>
    <property type="evidence" value="ECO:0007669"/>
    <property type="project" value="InterPro"/>
</dbReference>
<dbReference type="InterPro" id="IPR004797">
    <property type="entry name" value="Competence_ComEC/Rec2"/>
</dbReference>
<evidence type="ECO:0000256" key="6">
    <source>
        <dbReference type="SAM" id="Phobius"/>
    </source>
</evidence>
<dbReference type="RefSeq" id="WP_025016983.1">
    <property type="nucleotide sequence ID" value="NZ_BAABQR010000007.1"/>
</dbReference>
<dbReference type="Gene3D" id="3.60.15.10">
    <property type="entry name" value="Ribonuclease Z/Hydroxyacylglutathione hydrolase-like"/>
    <property type="match status" value="1"/>
</dbReference>
<evidence type="ECO:0000313" key="8">
    <source>
        <dbReference type="EMBL" id="GAM81151.1"/>
    </source>
</evidence>
<keyword evidence="3 6" id="KW-0812">Transmembrane</keyword>
<keyword evidence="2" id="KW-1003">Cell membrane</keyword>
<proteinExistence type="predicted"/>
<feature type="transmembrane region" description="Helical" evidence="6">
    <location>
        <begin position="262"/>
        <end position="285"/>
    </location>
</feature>
<evidence type="ECO:0000256" key="3">
    <source>
        <dbReference type="ARBA" id="ARBA00022692"/>
    </source>
</evidence>
<dbReference type="InterPro" id="IPR001279">
    <property type="entry name" value="Metallo-B-lactamas"/>
</dbReference>
<dbReference type="InterPro" id="IPR052159">
    <property type="entry name" value="Competence_DNA_uptake"/>
</dbReference>
<accession>A0A0B8QR54</accession>
<evidence type="ECO:0000256" key="5">
    <source>
        <dbReference type="ARBA" id="ARBA00023136"/>
    </source>
</evidence>
<dbReference type="Pfam" id="PF03772">
    <property type="entry name" value="Competence"/>
    <property type="match status" value="1"/>
</dbReference>
<dbReference type="InterPro" id="IPR004477">
    <property type="entry name" value="ComEC_N"/>
</dbReference>
<keyword evidence="4 6" id="KW-1133">Transmembrane helix</keyword>
<feature type="domain" description="Metallo-beta-lactamase" evidence="7">
    <location>
        <begin position="484"/>
        <end position="690"/>
    </location>
</feature>
<comment type="subcellular location">
    <subcellularLocation>
        <location evidence="1">Cell membrane</location>
        <topology evidence="1">Multi-pass membrane protein</topology>
    </subcellularLocation>
</comment>
<dbReference type="InterPro" id="IPR035681">
    <property type="entry name" value="ComA-like_MBL"/>
</dbReference>
<dbReference type="Proteomes" id="UP000031847">
    <property type="component" value="Unassembled WGS sequence"/>
</dbReference>
<dbReference type="AlphaFoldDB" id="A0A0B8QR54"/>
<dbReference type="SMART" id="SM00849">
    <property type="entry name" value="Lactamase_B"/>
    <property type="match status" value="1"/>
</dbReference>